<dbReference type="EMBL" id="PCSZ01000038">
    <property type="protein sequence ID" value="PIP60730.1"/>
    <property type="molecule type" value="Genomic_DNA"/>
</dbReference>
<accession>A0A2H0BUK3</accession>
<dbReference type="GO" id="GO:0065002">
    <property type="term" value="P:intracellular protein transmembrane transport"/>
    <property type="evidence" value="ECO:0007669"/>
    <property type="project" value="UniProtKB-UniRule"/>
</dbReference>
<dbReference type="GO" id="GO:0043952">
    <property type="term" value="P:protein transport by the Sec complex"/>
    <property type="evidence" value="ECO:0007669"/>
    <property type="project" value="UniProtKB-UniRule"/>
</dbReference>
<evidence type="ECO:0000256" key="8">
    <source>
        <dbReference type="ARBA" id="ARBA00023136"/>
    </source>
</evidence>
<dbReference type="GO" id="GO:0005886">
    <property type="term" value="C:plasma membrane"/>
    <property type="evidence" value="ECO:0007669"/>
    <property type="project" value="UniProtKB-SubCell"/>
</dbReference>
<evidence type="ECO:0000256" key="7">
    <source>
        <dbReference type="ARBA" id="ARBA00023010"/>
    </source>
</evidence>
<evidence type="ECO:0000256" key="9">
    <source>
        <dbReference type="HAMAP-Rule" id="MF_00422"/>
    </source>
</evidence>
<keyword evidence="8 9" id="KW-0472">Membrane</keyword>
<comment type="subunit">
    <text evidence="9">Component of the Sec protein translocase complex. Heterotrimer consisting of SecY, SecE and SecG subunits. The heterotrimers can form oligomers, although 1 heterotrimer is thought to be able to translocate proteins. Interacts with the ribosome. Interacts with SecDF, and other proteins may be involved. Interacts with SecA.</text>
</comment>
<keyword evidence="5 9" id="KW-0653">Protein transport</keyword>
<feature type="compositionally biased region" description="Pro residues" evidence="10">
    <location>
        <begin position="126"/>
        <end position="136"/>
    </location>
</feature>
<dbReference type="PANTHER" id="PTHR33910">
    <property type="entry name" value="PROTEIN TRANSLOCASE SUBUNIT SECE"/>
    <property type="match status" value="1"/>
</dbReference>
<dbReference type="AlphaFoldDB" id="A0A2H0BUK3"/>
<evidence type="ECO:0000313" key="11">
    <source>
        <dbReference type="EMBL" id="PIP60730.1"/>
    </source>
</evidence>
<evidence type="ECO:0000256" key="6">
    <source>
        <dbReference type="ARBA" id="ARBA00022989"/>
    </source>
</evidence>
<reference evidence="11 12" key="1">
    <citation type="submission" date="2017-09" db="EMBL/GenBank/DDBJ databases">
        <title>Depth-based differentiation of microbial function through sediment-hosted aquifers and enrichment of novel symbionts in the deep terrestrial subsurface.</title>
        <authorList>
            <person name="Probst A.J."/>
            <person name="Ladd B."/>
            <person name="Jarett J.K."/>
            <person name="Geller-Mcgrath D.E."/>
            <person name="Sieber C.M."/>
            <person name="Emerson J.B."/>
            <person name="Anantharaman K."/>
            <person name="Thomas B.C."/>
            <person name="Malmstrom R."/>
            <person name="Stieglmeier M."/>
            <person name="Klingl A."/>
            <person name="Woyke T."/>
            <person name="Ryan C.M."/>
            <person name="Banfield J.F."/>
        </authorList>
    </citation>
    <scope>NUCLEOTIDE SEQUENCE [LARGE SCALE GENOMIC DNA]</scope>
    <source>
        <strain evidence="11">CG22_combo_CG10-13_8_21_14_all_47_17</strain>
    </source>
</reference>
<keyword evidence="3 9" id="KW-1003">Cell membrane</keyword>
<dbReference type="Pfam" id="PF00584">
    <property type="entry name" value="SecE"/>
    <property type="match status" value="1"/>
</dbReference>
<dbReference type="HAMAP" id="MF_00422">
    <property type="entry name" value="SecE"/>
    <property type="match status" value="1"/>
</dbReference>
<evidence type="ECO:0000256" key="2">
    <source>
        <dbReference type="ARBA" id="ARBA00022448"/>
    </source>
</evidence>
<dbReference type="InterPro" id="IPR005807">
    <property type="entry name" value="SecE_bac"/>
</dbReference>
<feature type="region of interest" description="Disordered" evidence="10">
    <location>
        <begin position="86"/>
        <end position="136"/>
    </location>
</feature>
<dbReference type="GO" id="GO:0008320">
    <property type="term" value="F:protein transmembrane transporter activity"/>
    <property type="evidence" value="ECO:0007669"/>
    <property type="project" value="UniProtKB-UniRule"/>
</dbReference>
<feature type="transmembrane region" description="Helical" evidence="9">
    <location>
        <begin position="46"/>
        <end position="68"/>
    </location>
</feature>
<evidence type="ECO:0000256" key="5">
    <source>
        <dbReference type="ARBA" id="ARBA00022927"/>
    </source>
</evidence>
<dbReference type="GO" id="GO:0006605">
    <property type="term" value="P:protein targeting"/>
    <property type="evidence" value="ECO:0007669"/>
    <property type="project" value="UniProtKB-UniRule"/>
</dbReference>
<dbReference type="NCBIfam" id="TIGR00964">
    <property type="entry name" value="secE_bact"/>
    <property type="match status" value="1"/>
</dbReference>
<feature type="compositionally biased region" description="Polar residues" evidence="10">
    <location>
        <begin position="113"/>
        <end position="123"/>
    </location>
</feature>
<keyword evidence="7 9" id="KW-0811">Translocation</keyword>
<sequence>MLPAMGPRGLLKKPMNILAKFTNYLRSAKTELQKVTWPTREETLRYSALVIGVTVFTAAFFASLDFGLSKGIDLMIQSRTSAAAVPQNLPPATTPVVPDISPSSVDARDANGLPTNDFTVQQLPDSPTPPAAPSAQ</sequence>
<comment type="similarity">
    <text evidence="9">Belongs to the SecE/SEC61-gamma family.</text>
</comment>
<dbReference type="InterPro" id="IPR038379">
    <property type="entry name" value="SecE_sf"/>
</dbReference>
<dbReference type="Gene3D" id="1.20.5.1030">
    <property type="entry name" value="Preprotein translocase secy subunit"/>
    <property type="match status" value="1"/>
</dbReference>
<protein>
    <recommendedName>
        <fullName evidence="9">Protein translocase subunit SecE</fullName>
    </recommendedName>
</protein>
<evidence type="ECO:0000256" key="1">
    <source>
        <dbReference type="ARBA" id="ARBA00004370"/>
    </source>
</evidence>
<comment type="subcellular location">
    <subcellularLocation>
        <location evidence="9">Cell membrane</location>
        <topology evidence="9">Single-pass membrane protein</topology>
    </subcellularLocation>
    <subcellularLocation>
        <location evidence="1">Membrane</location>
    </subcellularLocation>
</comment>
<proteinExistence type="inferred from homology"/>
<keyword evidence="4 9" id="KW-0812">Transmembrane</keyword>
<dbReference type="PANTHER" id="PTHR33910:SF1">
    <property type="entry name" value="PROTEIN TRANSLOCASE SUBUNIT SECE"/>
    <property type="match status" value="1"/>
</dbReference>
<evidence type="ECO:0000256" key="3">
    <source>
        <dbReference type="ARBA" id="ARBA00022475"/>
    </source>
</evidence>
<evidence type="ECO:0000256" key="10">
    <source>
        <dbReference type="SAM" id="MobiDB-lite"/>
    </source>
</evidence>
<evidence type="ECO:0000256" key="4">
    <source>
        <dbReference type="ARBA" id="ARBA00022692"/>
    </source>
</evidence>
<name>A0A2H0BUK3_9BACT</name>
<dbReference type="GO" id="GO:0009306">
    <property type="term" value="P:protein secretion"/>
    <property type="evidence" value="ECO:0007669"/>
    <property type="project" value="UniProtKB-UniRule"/>
</dbReference>
<evidence type="ECO:0000313" key="12">
    <source>
        <dbReference type="Proteomes" id="UP000231581"/>
    </source>
</evidence>
<dbReference type="Proteomes" id="UP000231581">
    <property type="component" value="Unassembled WGS sequence"/>
</dbReference>
<keyword evidence="2 9" id="KW-0813">Transport</keyword>
<comment type="caution">
    <text evidence="11">The sequence shown here is derived from an EMBL/GenBank/DDBJ whole genome shotgun (WGS) entry which is preliminary data.</text>
</comment>
<gene>
    <name evidence="9 11" type="primary">secE</name>
    <name evidence="11" type="ORF">COX00_01730</name>
</gene>
<dbReference type="InterPro" id="IPR001901">
    <property type="entry name" value="Translocase_SecE/Sec61-g"/>
</dbReference>
<organism evidence="11 12">
    <name type="scientific">Candidatus Uhrbacteria bacterium CG22_combo_CG10-13_8_21_14_all_47_17</name>
    <dbReference type="NCBI Taxonomy" id="1975041"/>
    <lineage>
        <taxon>Bacteria</taxon>
        <taxon>Candidatus Uhriibacteriota</taxon>
    </lineage>
</organism>
<comment type="function">
    <text evidence="9">Essential subunit of the Sec protein translocation channel SecYEG. Clamps together the 2 halves of SecY. May contact the channel plug during translocation.</text>
</comment>
<keyword evidence="6 9" id="KW-1133">Transmembrane helix</keyword>